<evidence type="ECO:0000256" key="1">
    <source>
        <dbReference type="ARBA" id="ARBA00023157"/>
    </source>
</evidence>
<reference evidence="5 6" key="1">
    <citation type="journal article" date="2023" name="Sci. Data">
        <title>Genome assembly of the Korean intertidal mud-creeper Batillaria attramentaria.</title>
        <authorList>
            <person name="Patra A.K."/>
            <person name="Ho P.T."/>
            <person name="Jun S."/>
            <person name="Lee S.J."/>
            <person name="Kim Y."/>
            <person name="Won Y.J."/>
        </authorList>
    </citation>
    <scope>NUCLEOTIDE SEQUENCE [LARGE SCALE GENOMIC DNA]</scope>
    <source>
        <strain evidence="5">Wonlab-2016</strain>
    </source>
</reference>
<dbReference type="PANTHER" id="PTHR24252">
    <property type="entry name" value="ACROSIN-RELATED"/>
    <property type="match status" value="1"/>
</dbReference>
<name>A0ABD0KUQ1_9CAEN</name>
<organism evidence="5 6">
    <name type="scientific">Batillaria attramentaria</name>
    <dbReference type="NCBI Taxonomy" id="370345"/>
    <lineage>
        <taxon>Eukaryota</taxon>
        <taxon>Metazoa</taxon>
        <taxon>Spiralia</taxon>
        <taxon>Lophotrochozoa</taxon>
        <taxon>Mollusca</taxon>
        <taxon>Gastropoda</taxon>
        <taxon>Caenogastropoda</taxon>
        <taxon>Sorbeoconcha</taxon>
        <taxon>Cerithioidea</taxon>
        <taxon>Batillariidae</taxon>
        <taxon>Batillaria</taxon>
    </lineage>
</organism>
<dbReference type="PROSITE" id="PS50240">
    <property type="entry name" value="TRYPSIN_DOM"/>
    <property type="match status" value="1"/>
</dbReference>
<keyword evidence="6" id="KW-1185">Reference proteome</keyword>
<evidence type="ECO:0000256" key="2">
    <source>
        <dbReference type="ARBA" id="ARBA00024195"/>
    </source>
</evidence>
<protein>
    <recommendedName>
        <fullName evidence="4">Peptidase S1 domain-containing protein</fullName>
    </recommendedName>
</protein>
<dbReference type="InterPro" id="IPR009003">
    <property type="entry name" value="Peptidase_S1_PA"/>
</dbReference>
<proteinExistence type="inferred from homology"/>
<feature type="chain" id="PRO_5044784665" description="Peptidase S1 domain-containing protein" evidence="3">
    <location>
        <begin position="23"/>
        <end position="310"/>
    </location>
</feature>
<dbReference type="SMART" id="SM00020">
    <property type="entry name" value="Tryp_SPc"/>
    <property type="match status" value="1"/>
</dbReference>
<dbReference type="Pfam" id="PF00089">
    <property type="entry name" value="Trypsin"/>
    <property type="match status" value="1"/>
</dbReference>
<sequence>MASQFVTTVLMMVVIFQTSVDAECKEVARSNDELAQSLPAGSAIQKRAAIDHPDCGQRPLAGTADGSEPFTVGAKEATPNSWPWTCSLQRFGSHICGGSLIKNKEGDYFFLTAAHCVSDSDFNAGSYLVRCGIHNLQSSAEPYEEFLDLKDLTRHPSYSSSTFRNDIAIMSLNSNPTETDGLFAVCLPASNAETDDGEYWYTGWGVFYPGGSPLTPVLNEVTMQIVSDDICDGTYGSFFYAPTMVCVSMYGTGGHAACQGISGSPLVAFRNGGWELVGVASWGYDCTQTANPGVYTDVYQMESWINSVIN</sequence>
<feature type="signal peptide" evidence="3">
    <location>
        <begin position="1"/>
        <end position="22"/>
    </location>
</feature>
<dbReference type="PANTHER" id="PTHR24252:SF11">
    <property type="entry name" value="ATRIAL NATRIURETIC PEPTIDE-CONVERTING ENZYME ISOFORM X1"/>
    <property type="match status" value="1"/>
</dbReference>
<comment type="similarity">
    <text evidence="2">Belongs to the peptidase S1 family. CLIP subfamily.</text>
</comment>
<dbReference type="SUPFAM" id="SSF50494">
    <property type="entry name" value="Trypsin-like serine proteases"/>
    <property type="match status" value="1"/>
</dbReference>
<dbReference type="Proteomes" id="UP001519460">
    <property type="component" value="Unassembled WGS sequence"/>
</dbReference>
<evidence type="ECO:0000313" key="5">
    <source>
        <dbReference type="EMBL" id="KAK7491003.1"/>
    </source>
</evidence>
<comment type="caution">
    <text evidence="5">The sequence shown here is derived from an EMBL/GenBank/DDBJ whole genome shotgun (WGS) entry which is preliminary data.</text>
</comment>
<dbReference type="Gene3D" id="2.40.10.10">
    <property type="entry name" value="Trypsin-like serine proteases"/>
    <property type="match status" value="2"/>
</dbReference>
<evidence type="ECO:0000259" key="4">
    <source>
        <dbReference type="PROSITE" id="PS50240"/>
    </source>
</evidence>
<dbReference type="FunFam" id="2.40.10.10:FF:000002">
    <property type="entry name" value="Transmembrane protease serine"/>
    <property type="match status" value="1"/>
</dbReference>
<dbReference type="CDD" id="cd00190">
    <property type="entry name" value="Tryp_SPc"/>
    <property type="match status" value="1"/>
</dbReference>
<gene>
    <name evidence="5" type="ORF">BaRGS_00017699</name>
</gene>
<dbReference type="PROSITE" id="PS00134">
    <property type="entry name" value="TRYPSIN_HIS"/>
    <property type="match status" value="1"/>
</dbReference>
<dbReference type="InterPro" id="IPR043504">
    <property type="entry name" value="Peptidase_S1_PA_chymotrypsin"/>
</dbReference>
<dbReference type="EMBL" id="JACVVK020000120">
    <property type="protein sequence ID" value="KAK7491003.1"/>
    <property type="molecule type" value="Genomic_DNA"/>
</dbReference>
<dbReference type="InterPro" id="IPR001254">
    <property type="entry name" value="Trypsin_dom"/>
</dbReference>
<keyword evidence="3" id="KW-0732">Signal</keyword>
<feature type="domain" description="Peptidase S1" evidence="4">
    <location>
        <begin position="71"/>
        <end position="310"/>
    </location>
</feature>
<evidence type="ECO:0000313" key="6">
    <source>
        <dbReference type="Proteomes" id="UP001519460"/>
    </source>
</evidence>
<dbReference type="AlphaFoldDB" id="A0ABD0KUQ1"/>
<evidence type="ECO:0000256" key="3">
    <source>
        <dbReference type="SAM" id="SignalP"/>
    </source>
</evidence>
<keyword evidence="1" id="KW-1015">Disulfide bond</keyword>
<dbReference type="FunFam" id="2.40.10.10:FF:000068">
    <property type="entry name" value="transmembrane protease serine 2"/>
    <property type="match status" value="1"/>
</dbReference>
<accession>A0ABD0KUQ1</accession>
<dbReference type="InterPro" id="IPR018114">
    <property type="entry name" value="TRYPSIN_HIS"/>
</dbReference>